<evidence type="ECO:0000259" key="2">
    <source>
        <dbReference type="Pfam" id="PF18164"/>
    </source>
</evidence>
<dbReference type="RefSeq" id="WP_209901568.1">
    <property type="nucleotide sequence ID" value="NZ_BAAAJW010000011.1"/>
</dbReference>
<name>A0ABS4X0K5_9MICO</name>
<evidence type="ECO:0000313" key="4">
    <source>
        <dbReference type="Proteomes" id="UP001519290"/>
    </source>
</evidence>
<evidence type="ECO:0000313" key="3">
    <source>
        <dbReference type="EMBL" id="MBP2381996.1"/>
    </source>
</evidence>
<organism evidence="3 4">
    <name type="scientific">Brachybacterium sacelli</name>
    <dbReference type="NCBI Taxonomy" id="173364"/>
    <lineage>
        <taxon>Bacteria</taxon>
        <taxon>Bacillati</taxon>
        <taxon>Actinomycetota</taxon>
        <taxon>Actinomycetes</taxon>
        <taxon>Micrococcales</taxon>
        <taxon>Dermabacteraceae</taxon>
        <taxon>Brachybacterium</taxon>
    </lineage>
</organism>
<dbReference type="EMBL" id="JAGIOD010000001">
    <property type="protein sequence ID" value="MBP2381996.1"/>
    <property type="molecule type" value="Genomic_DNA"/>
</dbReference>
<evidence type="ECO:0008006" key="5">
    <source>
        <dbReference type="Google" id="ProtNLM"/>
    </source>
</evidence>
<sequence length="334" mass="36756">MTTRHDARPQVLGDPPTSVRSIDELAEADVATMLTAPSAPELLERLGITGQDHEELAPLLSAAVADTEILAEITRTANLLRAGAGLDVPEVDLGALSARHDELQHRLVPGEGLLGILALVVSTSTVRAWHAERGLTTELSWEVLADLGQQMRVHRRSSGRLGLHQLHWMVLNWRGRLVHLGRLQFDLHRAEKGTDRERWVIGTHIPARGPLTPRAVEDSFARATEYFTTHYTDLGTGRPQDAPRFGHEFVCDSWLMNPVLVQELGTTSNIGGFVDRWEILSTSPGADGAAFFVFGERPPYDAAALPRSTRLERVVAERLADGRGWDSGLGHLER</sequence>
<evidence type="ECO:0000259" key="1">
    <source>
        <dbReference type="Pfam" id="PF18082"/>
    </source>
</evidence>
<dbReference type="Pfam" id="PF18164">
    <property type="entry name" value="GNAT_C"/>
    <property type="match status" value="1"/>
</dbReference>
<feature type="domain" description="N-acyltransferase N-terminal" evidence="1">
    <location>
        <begin position="39"/>
        <end position="175"/>
    </location>
</feature>
<dbReference type="Gene3D" id="3.40.630.120">
    <property type="match status" value="1"/>
</dbReference>
<dbReference type="Pfam" id="PF18082">
    <property type="entry name" value="NAT_N"/>
    <property type="match status" value="1"/>
</dbReference>
<gene>
    <name evidence="3" type="ORF">JOF43_001953</name>
</gene>
<keyword evidence="4" id="KW-1185">Reference proteome</keyword>
<accession>A0ABS4X0K5</accession>
<protein>
    <recommendedName>
        <fullName evidence="5">DUF5596 domain-containing protein</fullName>
    </recommendedName>
</protein>
<reference evidence="3 4" key="1">
    <citation type="submission" date="2021-03" db="EMBL/GenBank/DDBJ databases">
        <title>Sequencing the genomes of 1000 actinobacteria strains.</title>
        <authorList>
            <person name="Klenk H.-P."/>
        </authorList>
    </citation>
    <scope>NUCLEOTIDE SEQUENCE [LARGE SCALE GENOMIC DNA]</scope>
    <source>
        <strain evidence="3 4">DSM 14566</strain>
    </source>
</reference>
<comment type="caution">
    <text evidence="3">The sequence shown here is derived from an EMBL/GenBank/DDBJ whole genome shotgun (WGS) entry which is preliminary data.</text>
</comment>
<feature type="domain" description="GNAT-like C-terminal" evidence="2">
    <location>
        <begin position="177"/>
        <end position="331"/>
    </location>
</feature>
<proteinExistence type="predicted"/>
<dbReference type="InterPro" id="IPR041273">
    <property type="entry name" value="NAT_N"/>
</dbReference>
<dbReference type="Proteomes" id="UP001519290">
    <property type="component" value="Unassembled WGS sequence"/>
</dbReference>
<dbReference type="InterPro" id="IPR041644">
    <property type="entry name" value="GNAT_C"/>
</dbReference>